<accession>A0A939SAW0</accession>
<dbReference type="RefSeq" id="WP_208095659.1">
    <property type="nucleotide sequence ID" value="NZ_JAGDYM010000004.1"/>
</dbReference>
<dbReference type="PANTHER" id="PTHR35936:SF17">
    <property type="entry name" value="ARGININE-BINDING EXTRACELLULAR PROTEIN ARTP"/>
    <property type="match status" value="1"/>
</dbReference>
<dbReference type="SMART" id="SM00079">
    <property type="entry name" value="PBPe"/>
    <property type="match status" value="1"/>
</dbReference>
<comment type="caution">
    <text evidence="5">The sequence shown here is derived from an EMBL/GenBank/DDBJ whole genome shotgun (WGS) entry which is preliminary data.</text>
</comment>
<feature type="chain" id="PRO_5038381696" evidence="2">
    <location>
        <begin position="23"/>
        <end position="284"/>
    </location>
</feature>
<evidence type="ECO:0000256" key="1">
    <source>
        <dbReference type="ARBA" id="ARBA00022729"/>
    </source>
</evidence>
<sequence length="284" mass="29226">MLKKTRLSAALALGAAAILALTACTSGGGETENTAEPAPETGLSTLTEGKLTIATGEPAFEPWVVGDDPASGEGFEAAVAYAVAEQLGFADEDVEWVRTTFDAAIAPGPKDFDLNLQQFSVTEERAEVVDFSSPYYETTQAVVAATGTEAAEAAGIADLKSATLGVMSGTTSLKAAEDVIAPDTDVQVFNDNADAVTALQNGQIDALVVDLPTAFYVRDAQLEGDGVIVGQLDAAAGDEFAFVLPKDSALTADVSAAVDALRADGTLEQLEQTWLADQGAPFLS</sequence>
<dbReference type="SMART" id="SM00062">
    <property type="entry name" value="PBPb"/>
    <property type="match status" value="1"/>
</dbReference>
<keyword evidence="1 2" id="KW-0732">Signal</keyword>
<evidence type="ECO:0000259" key="3">
    <source>
        <dbReference type="SMART" id="SM00062"/>
    </source>
</evidence>
<name>A0A939SAW0_9MICO</name>
<dbReference type="Pfam" id="PF00497">
    <property type="entry name" value="SBP_bac_3"/>
    <property type="match status" value="1"/>
</dbReference>
<evidence type="ECO:0000259" key="4">
    <source>
        <dbReference type="SMART" id="SM00079"/>
    </source>
</evidence>
<evidence type="ECO:0000313" key="6">
    <source>
        <dbReference type="Proteomes" id="UP000664382"/>
    </source>
</evidence>
<feature type="domain" description="Ionotropic glutamate receptor C-terminal" evidence="4">
    <location>
        <begin position="50"/>
        <end position="277"/>
    </location>
</feature>
<dbReference type="PROSITE" id="PS51257">
    <property type="entry name" value="PROKAR_LIPOPROTEIN"/>
    <property type="match status" value="1"/>
</dbReference>
<dbReference type="InterPro" id="IPR001638">
    <property type="entry name" value="Solute-binding_3/MltF_N"/>
</dbReference>
<evidence type="ECO:0000256" key="2">
    <source>
        <dbReference type="SAM" id="SignalP"/>
    </source>
</evidence>
<keyword evidence="6" id="KW-1185">Reference proteome</keyword>
<dbReference type="PANTHER" id="PTHR35936">
    <property type="entry name" value="MEMBRANE-BOUND LYTIC MUREIN TRANSGLYCOSYLASE F"/>
    <property type="match status" value="1"/>
</dbReference>
<protein>
    <submittedName>
        <fullName evidence="5">Amino acid ABC transporter substrate-binding protein</fullName>
    </submittedName>
</protein>
<feature type="signal peptide" evidence="2">
    <location>
        <begin position="1"/>
        <end position="22"/>
    </location>
</feature>
<reference evidence="5" key="1">
    <citation type="submission" date="2021-03" db="EMBL/GenBank/DDBJ databases">
        <title>Leucobacter chromiisoli sp. nov., isolated from chromium-containing soil of chemical plant.</title>
        <authorList>
            <person name="Xu Z."/>
        </authorList>
    </citation>
    <scope>NUCLEOTIDE SEQUENCE</scope>
    <source>
        <strain evidence="5">S27</strain>
    </source>
</reference>
<dbReference type="Gene3D" id="3.40.190.10">
    <property type="entry name" value="Periplasmic binding protein-like II"/>
    <property type="match status" value="2"/>
</dbReference>
<dbReference type="AlphaFoldDB" id="A0A939SAW0"/>
<feature type="domain" description="Solute-binding protein family 3/N-terminal" evidence="3">
    <location>
        <begin position="50"/>
        <end position="278"/>
    </location>
</feature>
<proteinExistence type="predicted"/>
<dbReference type="CDD" id="cd13530">
    <property type="entry name" value="PBP2_peptides_like"/>
    <property type="match status" value="1"/>
</dbReference>
<dbReference type="EMBL" id="JAGDYM010000004">
    <property type="protein sequence ID" value="MBO1900865.1"/>
    <property type="molecule type" value="Genomic_DNA"/>
</dbReference>
<dbReference type="SUPFAM" id="SSF53850">
    <property type="entry name" value="Periplasmic binding protein-like II"/>
    <property type="match status" value="1"/>
</dbReference>
<dbReference type="GO" id="GO:0015276">
    <property type="term" value="F:ligand-gated monoatomic ion channel activity"/>
    <property type="evidence" value="ECO:0007669"/>
    <property type="project" value="InterPro"/>
</dbReference>
<dbReference type="InterPro" id="IPR001320">
    <property type="entry name" value="Iontro_rcpt_C"/>
</dbReference>
<dbReference type="GO" id="GO:0016020">
    <property type="term" value="C:membrane"/>
    <property type="evidence" value="ECO:0007669"/>
    <property type="project" value="InterPro"/>
</dbReference>
<gene>
    <name evidence="5" type="ORF">J4H92_02745</name>
</gene>
<dbReference type="Proteomes" id="UP000664382">
    <property type="component" value="Unassembled WGS sequence"/>
</dbReference>
<organism evidence="5 6">
    <name type="scientific">Leucobacter weissii</name>
    <dbReference type="NCBI Taxonomy" id="1983706"/>
    <lineage>
        <taxon>Bacteria</taxon>
        <taxon>Bacillati</taxon>
        <taxon>Actinomycetota</taxon>
        <taxon>Actinomycetes</taxon>
        <taxon>Micrococcales</taxon>
        <taxon>Microbacteriaceae</taxon>
        <taxon>Leucobacter</taxon>
    </lineage>
</organism>
<evidence type="ECO:0000313" key="5">
    <source>
        <dbReference type="EMBL" id="MBO1900865.1"/>
    </source>
</evidence>